<protein>
    <submittedName>
        <fullName evidence="3">BTB_2 domain-containing protein</fullName>
    </submittedName>
</protein>
<proteinExistence type="predicted"/>
<feature type="domain" description="Potassium channel tetramerisation-type BTB" evidence="1">
    <location>
        <begin position="268"/>
        <end position="354"/>
    </location>
</feature>
<sequence length="966" mass="106493">MMWPGLHNRSLVRTKYPVNLLFERVSKKLIMNWRSSSLICQLSHFMCTTGIVKVSNSFCALLKNSPSLPSMATFNTTSLVSMSGMMESAVADITGIVSTTDLPPKLVADVRVQRDDGHSEIEDRQAEHADVRADVHEDRCRDDVLARIDEARYASLANGTLQCRFPASSFYAFDEHLRQVLLESAERKRAVHDGVGGGAFADALADGLVQEVHVAELAVGAAGTRRQRVVNSRWHCAVIWHKIIVIFGADLHEAAADQQFHQQQQKAVEFNIGGKTVAVSPNIADKFPNCRLARLLSGRELAGCVDSTGRPFLDRNPAVFGMALDFLRHGGRFLPPCDLQRFDDWERLEAEAEYLQCLSWLLNCALCSAIERAPQHPLICPGGSSNPACSSSSSRWHFWSVLGGADPQRQLVLLGELGALREVLRKRLNPLLPRLMQRADELSERRGRRLHDADSVSLSLPEGHLRERGLGSLDEFRPVLLREVARLALPGPPGQLTLSTGEHRLLFRKLIMNWRSSSLMCFLSHSMCTTGIVKVSNSFFALLKNSPSPPSMSTFNTTSFVSMSGTMESAVADITGIVSTTALPNLVADVRVQRDDGHSEIEDRQAEHADVRADVHEGDGRLGGQVANDLLHDADVPLLEDVLRADAGRDEVGTRVDEAGDVSLGEGASDEGLHARSSDAFVSTCGRCCLSRQSGNALSTMHQQQQKAVEFNIGGKTVAVSPNIADKFPNCRLARLLSGRELAGCVDSTGRPFLDRNPAVFGMALDFLRHGGRFLPPCDLQRFDDWERLEAEAEYLQLPELAAQLRTLQRDREGASASADLPRRKQQSSLQQQQQQVAFLEVGESEQAVFLEGADPQRQLVLLGELGALREVLRKRLNPLLPRLMQRADELSERRGRRLHDADSVSLSLPEGHLRERGLGSLDEFRPVLLREVARLALPGPPGQLTLSTGEHRLLFRVPACEDLAN</sequence>
<keyword evidence="2" id="KW-1185">Reference proteome</keyword>
<dbReference type="AlphaFoldDB" id="A0A1I8IQN2"/>
<reference evidence="3" key="1">
    <citation type="submission" date="2016-11" db="UniProtKB">
        <authorList>
            <consortium name="WormBaseParasite"/>
        </authorList>
    </citation>
    <scope>IDENTIFICATION</scope>
</reference>
<dbReference type="WBParaSite" id="maker-uti_cns_0015534-snap-gene-0.2-mRNA-1">
    <property type="protein sequence ID" value="maker-uti_cns_0015534-snap-gene-0.2-mRNA-1"/>
    <property type="gene ID" value="maker-uti_cns_0015534-snap-gene-0.2"/>
</dbReference>
<evidence type="ECO:0000313" key="2">
    <source>
        <dbReference type="Proteomes" id="UP000095280"/>
    </source>
</evidence>
<dbReference type="PANTHER" id="PTHR14499">
    <property type="entry name" value="POTASSIUM CHANNEL TETRAMERIZATION DOMAIN-CONTAINING"/>
    <property type="match status" value="1"/>
</dbReference>
<dbReference type="Proteomes" id="UP000095280">
    <property type="component" value="Unplaced"/>
</dbReference>
<dbReference type="GO" id="GO:0051260">
    <property type="term" value="P:protein homooligomerization"/>
    <property type="evidence" value="ECO:0007669"/>
    <property type="project" value="InterPro"/>
</dbReference>
<dbReference type="SUPFAM" id="SSF54695">
    <property type="entry name" value="POZ domain"/>
    <property type="match status" value="2"/>
</dbReference>
<feature type="domain" description="Potassium channel tetramerisation-type BTB" evidence="1">
    <location>
        <begin position="709"/>
        <end position="802"/>
    </location>
</feature>
<dbReference type="InterPro" id="IPR011333">
    <property type="entry name" value="SKP1/BTB/POZ_sf"/>
</dbReference>
<dbReference type="Gene3D" id="3.30.710.10">
    <property type="entry name" value="Potassium Channel Kv1.1, Chain A"/>
    <property type="match status" value="2"/>
</dbReference>
<dbReference type="InterPro" id="IPR003131">
    <property type="entry name" value="T1-type_BTB"/>
</dbReference>
<evidence type="ECO:0000259" key="1">
    <source>
        <dbReference type="Pfam" id="PF02214"/>
    </source>
</evidence>
<dbReference type="PANTHER" id="PTHR14499:SF136">
    <property type="entry name" value="GH08630P"/>
    <property type="match status" value="1"/>
</dbReference>
<name>A0A1I8IQN2_9PLAT</name>
<evidence type="ECO:0000313" key="3">
    <source>
        <dbReference type="WBParaSite" id="maker-uti_cns_0015534-snap-gene-0.2-mRNA-1"/>
    </source>
</evidence>
<organism evidence="2 3">
    <name type="scientific">Macrostomum lignano</name>
    <dbReference type="NCBI Taxonomy" id="282301"/>
    <lineage>
        <taxon>Eukaryota</taxon>
        <taxon>Metazoa</taxon>
        <taxon>Spiralia</taxon>
        <taxon>Lophotrochozoa</taxon>
        <taxon>Platyhelminthes</taxon>
        <taxon>Rhabditophora</taxon>
        <taxon>Macrostomorpha</taxon>
        <taxon>Macrostomida</taxon>
        <taxon>Macrostomidae</taxon>
        <taxon>Macrostomum</taxon>
    </lineage>
</organism>
<dbReference type="CDD" id="cd18316">
    <property type="entry name" value="BTB_POZ_KCTD-like"/>
    <property type="match status" value="2"/>
</dbReference>
<dbReference type="Pfam" id="PF02214">
    <property type="entry name" value="BTB_2"/>
    <property type="match status" value="2"/>
</dbReference>
<accession>A0A1I8IQN2</accession>